<comment type="similarity">
    <text evidence="2">Belongs to the zinc-containing alcohol dehydrogenase family. Quinone oxidoreductase subfamily.</text>
</comment>
<dbReference type="SMART" id="SM00829">
    <property type="entry name" value="PKS_ER"/>
    <property type="match status" value="1"/>
</dbReference>
<keyword evidence="4" id="KW-0276">Fatty acid metabolism</keyword>
<comment type="subcellular location">
    <subcellularLocation>
        <location evidence="1">Mitochondrion</location>
    </subcellularLocation>
</comment>
<evidence type="ECO:0000256" key="12">
    <source>
        <dbReference type="ARBA" id="ARBA00041058"/>
    </source>
</evidence>
<dbReference type="PANTHER" id="PTHR43981">
    <property type="entry name" value="ENOYL-[ACYL-CARRIER-PROTEIN] REDUCTASE, MITOCHONDRIAL"/>
    <property type="match status" value="1"/>
</dbReference>
<organism evidence="16 17">
    <name type="scientific">Sipha flava</name>
    <name type="common">yellow sugarcane aphid</name>
    <dbReference type="NCBI Taxonomy" id="143950"/>
    <lineage>
        <taxon>Eukaryota</taxon>
        <taxon>Metazoa</taxon>
        <taxon>Ecdysozoa</taxon>
        <taxon>Arthropoda</taxon>
        <taxon>Hexapoda</taxon>
        <taxon>Insecta</taxon>
        <taxon>Pterygota</taxon>
        <taxon>Neoptera</taxon>
        <taxon>Paraneoptera</taxon>
        <taxon>Hemiptera</taxon>
        <taxon>Sternorrhyncha</taxon>
        <taxon>Aphidomorpha</taxon>
        <taxon>Aphidoidea</taxon>
        <taxon>Aphididae</taxon>
        <taxon>Sipha</taxon>
    </lineage>
</organism>
<dbReference type="GO" id="GO:0141148">
    <property type="term" value="F:enoyl-[acyl-carrier-protein] reductase (NADPH) activity"/>
    <property type="evidence" value="ECO:0007669"/>
    <property type="project" value="UniProtKB-EC"/>
</dbReference>
<keyword evidence="5" id="KW-0521">NADP</keyword>
<dbReference type="OrthoDB" id="7482721at2759"/>
<evidence type="ECO:0000256" key="7">
    <source>
        <dbReference type="ARBA" id="ARBA00023002"/>
    </source>
</evidence>
<dbReference type="Gene3D" id="3.40.50.720">
    <property type="entry name" value="NAD(P)-binding Rossmann-like Domain"/>
    <property type="match status" value="1"/>
</dbReference>
<dbReference type="GO" id="GO:0005739">
    <property type="term" value="C:mitochondrion"/>
    <property type="evidence" value="ECO:0007669"/>
    <property type="project" value="UniProtKB-SubCell"/>
</dbReference>
<evidence type="ECO:0000256" key="4">
    <source>
        <dbReference type="ARBA" id="ARBA00022832"/>
    </source>
</evidence>
<dbReference type="EC" id="1.3.1.104" evidence="11"/>
<evidence type="ECO:0000256" key="3">
    <source>
        <dbReference type="ARBA" id="ARBA00022516"/>
    </source>
</evidence>
<dbReference type="SUPFAM" id="SSF51735">
    <property type="entry name" value="NAD(P)-binding Rossmann-fold domains"/>
    <property type="match status" value="1"/>
</dbReference>
<feature type="domain" description="Enoyl reductase (ER)" evidence="15">
    <location>
        <begin position="64"/>
        <end position="381"/>
    </location>
</feature>
<evidence type="ECO:0000256" key="8">
    <source>
        <dbReference type="ARBA" id="ARBA00023098"/>
    </source>
</evidence>
<dbReference type="InterPro" id="IPR013154">
    <property type="entry name" value="ADH-like_N"/>
</dbReference>
<evidence type="ECO:0000256" key="1">
    <source>
        <dbReference type="ARBA" id="ARBA00004173"/>
    </source>
</evidence>
<dbReference type="Proteomes" id="UP000694846">
    <property type="component" value="Unplaced"/>
</dbReference>
<dbReference type="GO" id="GO:0006633">
    <property type="term" value="P:fatty acid biosynthetic process"/>
    <property type="evidence" value="ECO:0007669"/>
    <property type="project" value="UniProtKB-KW"/>
</dbReference>
<name>A0A8B8FLY8_9HEMI</name>
<evidence type="ECO:0000313" key="16">
    <source>
        <dbReference type="Proteomes" id="UP000694846"/>
    </source>
</evidence>
<evidence type="ECO:0000256" key="2">
    <source>
        <dbReference type="ARBA" id="ARBA00010371"/>
    </source>
</evidence>
<reference evidence="17" key="1">
    <citation type="submission" date="2025-08" db="UniProtKB">
        <authorList>
            <consortium name="RefSeq"/>
        </authorList>
    </citation>
    <scope>IDENTIFICATION</scope>
    <source>
        <tissue evidence="17">Whole body</tissue>
    </source>
</reference>
<evidence type="ECO:0000259" key="15">
    <source>
        <dbReference type="SMART" id="SM00829"/>
    </source>
</evidence>
<keyword evidence="16" id="KW-1185">Reference proteome</keyword>
<dbReference type="GeneID" id="112684194"/>
<dbReference type="Gene3D" id="3.90.180.10">
    <property type="entry name" value="Medium-chain alcohol dehydrogenases, catalytic domain"/>
    <property type="match status" value="1"/>
</dbReference>
<evidence type="ECO:0000256" key="6">
    <source>
        <dbReference type="ARBA" id="ARBA00022946"/>
    </source>
</evidence>
<keyword evidence="9" id="KW-0496">Mitochondrion</keyword>
<dbReference type="AlphaFoldDB" id="A0A8B8FLY8"/>
<evidence type="ECO:0000313" key="17">
    <source>
        <dbReference type="RefSeq" id="XP_025411360.1"/>
    </source>
</evidence>
<dbReference type="SUPFAM" id="SSF50129">
    <property type="entry name" value="GroES-like"/>
    <property type="match status" value="1"/>
</dbReference>
<keyword evidence="7" id="KW-0560">Oxidoreductase</keyword>
<dbReference type="PANTHER" id="PTHR43981:SF2">
    <property type="entry name" value="ENOYL-[ACYL-CARRIER-PROTEIN] REDUCTASE, MITOCHONDRIAL"/>
    <property type="match status" value="1"/>
</dbReference>
<keyword evidence="3" id="KW-0444">Lipid biosynthesis</keyword>
<dbReference type="InterPro" id="IPR020843">
    <property type="entry name" value="ER"/>
</dbReference>
<proteinExistence type="inferred from homology"/>
<protein>
    <recommendedName>
        <fullName evidence="12">Enoyl-[acyl-carrier-protein] reductase, mitochondrial</fullName>
        <ecNumber evidence="11">1.3.1.104</ecNumber>
    </recommendedName>
    <alternativeName>
        <fullName evidence="13">2-enoyl thioester reductase</fullName>
    </alternativeName>
</protein>
<dbReference type="FunFam" id="3.40.50.720:FF:000112">
    <property type="entry name" value="Enoyl-[acyl-carrier-protein] reductase 1, mitochondrial"/>
    <property type="match status" value="1"/>
</dbReference>
<evidence type="ECO:0000256" key="11">
    <source>
        <dbReference type="ARBA" id="ARBA00038963"/>
    </source>
</evidence>
<keyword evidence="6" id="KW-0809">Transit peptide</keyword>
<dbReference type="CDD" id="cd08290">
    <property type="entry name" value="ETR"/>
    <property type="match status" value="1"/>
</dbReference>
<accession>A0A8B8FLY8</accession>
<evidence type="ECO:0000256" key="10">
    <source>
        <dbReference type="ARBA" id="ARBA00023160"/>
    </source>
</evidence>
<dbReference type="Pfam" id="PF00107">
    <property type="entry name" value="ADH_zinc_N"/>
    <property type="match status" value="1"/>
</dbReference>
<evidence type="ECO:0000256" key="5">
    <source>
        <dbReference type="ARBA" id="ARBA00022857"/>
    </source>
</evidence>
<dbReference type="InterPro" id="IPR013149">
    <property type="entry name" value="ADH-like_C"/>
</dbReference>
<dbReference type="InterPro" id="IPR011032">
    <property type="entry name" value="GroES-like_sf"/>
</dbReference>
<dbReference type="Pfam" id="PF08240">
    <property type="entry name" value="ADH_N"/>
    <property type="match status" value="1"/>
</dbReference>
<dbReference type="RefSeq" id="XP_025411360.1">
    <property type="nucleotide sequence ID" value="XM_025555575.1"/>
</dbReference>
<gene>
    <name evidence="17" type="primary">LOC112684194</name>
</gene>
<dbReference type="InterPro" id="IPR051034">
    <property type="entry name" value="Mito_Enoyl-ACP_Reductase"/>
</dbReference>
<sequence length="391" mass="43723">MVIIRTAGERLLWNISRSVFEYCPFAMFRNVCYRLIGRLSVSRPFTMNQRHEIHCRKIVFNEFGDPTKVARLVECSLPDRPDDQQVLVKMLLAPVNPSDINTIQGVYPVKPPLPSTPGFEGIGEVLAVGSAVKNLVPGDRVVHTGAIGTWCTAGIFDSKKLRKVSKDIDMYALSGISSNPCTAYRMLHDFVSLNKDDVVIQNGANSACGQNVIQLAKIFGFKTVNIIRSRPEPDLENLKNHLMSLGATNVLTQEELRTTELFKNGTLPKPRLGLNNVGGKSATEILRTLDNGGVMVTYGGMSREPVIAPTTSFIFKDIQLRGFWMTRWHRENANTEQQDKMYEALSQLMKENKLVAPAHNTLPLESFQEVVQNTISSKGFIGFKYFLDLEK</sequence>
<keyword evidence="8" id="KW-0443">Lipid metabolism</keyword>
<evidence type="ECO:0000256" key="9">
    <source>
        <dbReference type="ARBA" id="ARBA00023128"/>
    </source>
</evidence>
<dbReference type="InterPro" id="IPR036291">
    <property type="entry name" value="NAD(P)-bd_dom_sf"/>
</dbReference>
<evidence type="ECO:0000256" key="14">
    <source>
        <dbReference type="ARBA" id="ARBA00048843"/>
    </source>
</evidence>
<comment type="catalytic activity">
    <reaction evidence="14">
        <text>a 2,3-saturated acyl-[ACP] + NADP(+) = a (2E)-enoyl-[ACP] + NADPH + H(+)</text>
        <dbReference type="Rhea" id="RHEA:22564"/>
        <dbReference type="Rhea" id="RHEA-COMP:9925"/>
        <dbReference type="Rhea" id="RHEA-COMP:9926"/>
        <dbReference type="ChEBI" id="CHEBI:15378"/>
        <dbReference type="ChEBI" id="CHEBI:57783"/>
        <dbReference type="ChEBI" id="CHEBI:58349"/>
        <dbReference type="ChEBI" id="CHEBI:78784"/>
        <dbReference type="ChEBI" id="CHEBI:78785"/>
        <dbReference type="EC" id="1.3.1.104"/>
    </reaction>
</comment>
<keyword evidence="10" id="KW-0275">Fatty acid biosynthesis</keyword>
<evidence type="ECO:0000256" key="13">
    <source>
        <dbReference type="ARBA" id="ARBA00042123"/>
    </source>
</evidence>